<dbReference type="SMART" id="SM00422">
    <property type="entry name" value="HTH_MERR"/>
    <property type="match status" value="1"/>
</dbReference>
<dbReference type="PANTHER" id="PTHR30204:SF69">
    <property type="entry name" value="MERR-FAMILY TRANSCRIPTIONAL REGULATOR"/>
    <property type="match status" value="1"/>
</dbReference>
<dbReference type="Proteomes" id="UP000536685">
    <property type="component" value="Unassembled WGS sequence"/>
</dbReference>
<evidence type="ECO:0000256" key="1">
    <source>
        <dbReference type="ARBA" id="ARBA00022491"/>
    </source>
</evidence>
<keyword evidence="1" id="KW-0678">Repressor</keyword>
<dbReference type="Gene3D" id="1.10.490.50">
    <property type="entry name" value="Antibiotic binding domain of TipA-like multidrug resistance regulators"/>
    <property type="match status" value="1"/>
</dbReference>
<accession>A0A841ATH2</accession>
<gene>
    <name evidence="6" type="ORF">HD599_003414</name>
</gene>
<dbReference type="EMBL" id="JACHMJ010000001">
    <property type="protein sequence ID" value="MBB5845091.1"/>
    <property type="molecule type" value="Genomic_DNA"/>
</dbReference>
<keyword evidence="7" id="KW-1185">Reference proteome</keyword>
<dbReference type="PROSITE" id="PS50937">
    <property type="entry name" value="HTH_MERR_2"/>
    <property type="match status" value="1"/>
</dbReference>
<dbReference type="GO" id="GO:0003700">
    <property type="term" value="F:DNA-binding transcription factor activity"/>
    <property type="evidence" value="ECO:0007669"/>
    <property type="project" value="InterPro"/>
</dbReference>
<dbReference type="InterPro" id="IPR012925">
    <property type="entry name" value="TipAS_dom"/>
</dbReference>
<dbReference type="InterPro" id="IPR036244">
    <property type="entry name" value="TipA-like_antibiotic-bd"/>
</dbReference>
<organism evidence="6 7">
    <name type="scientific">Conyzicola lurida</name>
    <dbReference type="NCBI Taxonomy" id="1172621"/>
    <lineage>
        <taxon>Bacteria</taxon>
        <taxon>Bacillati</taxon>
        <taxon>Actinomycetota</taxon>
        <taxon>Actinomycetes</taxon>
        <taxon>Micrococcales</taxon>
        <taxon>Microbacteriaceae</taxon>
        <taxon>Conyzicola</taxon>
    </lineage>
</organism>
<dbReference type="SUPFAM" id="SSF46955">
    <property type="entry name" value="Putative DNA-binding domain"/>
    <property type="match status" value="1"/>
</dbReference>
<sequence length="253" mass="27415">MDWSIHDIARMAGTTSRTLRHYGDVGLLQPTRVGANGYRYYDAGALVRLQRILLLRQLGLGLPAIADVLAGHRDDAAALAVHLDGLRAERRRLDDQIASVRYTIATIEKGEHPMADSMLNGFDHTAYREEVESRWGADAYTAGDDWWSAKTADEKAAFQREQAALAADWADAAAGAPDPSGDAAQALARRQYEWLAGIPGTPGYPDGPTPEYFAGLGELYAADERYAANYGGRAGAEFVRDAMAVFASRQLGA</sequence>
<comment type="caution">
    <text evidence="6">The sequence shown here is derived from an EMBL/GenBank/DDBJ whole genome shotgun (WGS) entry which is preliminary data.</text>
</comment>
<name>A0A841ATH2_9MICO</name>
<keyword evidence="3 6" id="KW-0238">DNA-binding</keyword>
<dbReference type="InterPro" id="IPR047057">
    <property type="entry name" value="MerR_fam"/>
</dbReference>
<dbReference type="InterPro" id="IPR009061">
    <property type="entry name" value="DNA-bd_dom_put_sf"/>
</dbReference>
<reference evidence="6 7" key="1">
    <citation type="submission" date="2020-08" db="EMBL/GenBank/DDBJ databases">
        <title>Sequencing the genomes of 1000 actinobacteria strains.</title>
        <authorList>
            <person name="Klenk H.-P."/>
        </authorList>
    </citation>
    <scope>NUCLEOTIDE SEQUENCE [LARGE SCALE GENOMIC DNA]</scope>
    <source>
        <strain evidence="6 7">DSM 105784</strain>
    </source>
</reference>
<dbReference type="SUPFAM" id="SSF89082">
    <property type="entry name" value="Antibiotic binding domain of TipA-like multidrug resistance regulators"/>
    <property type="match status" value="1"/>
</dbReference>
<keyword evidence="2" id="KW-0805">Transcription regulation</keyword>
<dbReference type="InterPro" id="IPR000551">
    <property type="entry name" value="MerR-type_HTH_dom"/>
</dbReference>
<evidence type="ECO:0000313" key="7">
    <source>
        <dbReference type="Proteomes" id="UP000536685"/>
    </source>
</evidence>
<evidence type="ECO:0000259" key="5">
    <source>
        <dbReference type="PROSITE" id="PS50937"/>
    </source>
</evidence>
<keyword evidence="4" id="KW-0804">Transcription</keyword>
<dbReference type="Gene3D" id="1.10.1660.10">
    <property type="match status" value="1"/>
</dbReference>
<evidence type="ECO:0000256" key="3">
    <source>
        <dbReference type="ARBA" id="ARBA00023125"/>
    </source>
</evidence>
<dbReference type="AlphaFoldDB" id="A0A841ATH2"/>
<evidence type="ECO:0000313" key="6">
    <source>
        <dbReference type="EMBL" id="MBB5845091.1"/>
    </source>
</evidence>
<dbReference type="PANTHER" id="PTHR30204">
    <property type="entry name" value="REDOX-CYCLING DRUG-SENSING TRANSCRIPTIONAL ACTIVATOR SOXR"/>
    <property type="match status" value="1"/>
</dbReference>
<proteinExistence type="predicted"/>
<evidence type="ECO:0000256" key="2">
    <source>
        <dbReference type="ARBA" id="ARBA00023015"/>
    </source>
</evidence>
<feature type="domain" description="HTH merR-type" evidence="5">
    <location>
        <begin position="1"/>
        <end position="71"/>
    </location>
</feature>
<dbReference type="GO" id="GO:0003677">
    <property type="term" value="F:DNA binding"/>
    <property type="evidence" value="ECO:0007669"/>
    <property type="project" value="UniProtKB-KW"/>
</dbReference>
<dbReference type="Pfam" id="PF13411">
    <property type="entry name" value="MerR_1"/>
    <property type="match status" value="1"/>
</dbReference>
<evidence type="ECO:0000256" key="4">
    <source>
        <dbReference type="ARBA" id="ARBA00023163"/>
    </source>
</evidence>
<dbReference type="Pfam" id="PF07739">
    <property type="entry name" value="TipAS"/>
    <property type="match status" value="1"/>
</dbReference>
<protein>
    <submittedName>
        <fullName evidence="6">DNA-binding transcriptional MerR regulator</fullName>
    </submittedName>
</protein>
<dbReference type="RefSeq" id="WP_184239898.1">
    <property type="nucleotide sequence ID" value="NZ_JACHMJ010000001.1"/>
</dbReference>